<gene>
    <name evidence="3" type="ORF">DPMN_124379</name>
</gene>
<keyword evidence="1" id="KW-0862">Zinc</keyword>
<evidence type="ECO:0000259" key="2">
    <source>
        <dbReference type="PROSITE" id="PS50119"/>
    </source>
</evidence>
<dbReference type="AlphaFoldDB" id="A0A9D4GT50"/>
<protein>
    <recommendedName>
        <fullName evidence="2">B box-type domain-containing protein</fullName>
    </recommendedName>
</protein>
<dbReference type="PROSITE" id="PS50119">
    <property type="entry name" value="ZF_BBOX"/>
    <property type="match status" value="2"/>
</dbReference>
<reference evidence="3" key="2">
    <citation type="submission" date="2020-11" db="EMBL/GenBank/DDBJ databases">
        <authorList>
            <person name="McCartney M.A."/>
            <person name="Auch B."/>
            <person name="Kono T."/>
            <person name="Mallez S."/>
            <person name="Becker A."/>
            <person name="Gohl D.M."/>
            <person name="Silverstein K.A.T."/>
            <person name="Koren S."/>
            <person name="Bechman K.B."/>
            <person name="Herman A."/>
            <person name="Abrahante J.E."/>
            <person name="Garbe J."/>
        </authorList>
    </citation>
    <scope>NUCLEOTIDE SEQUENCE</scope>
    <source>
        <strain evidence="3">Duluth1</strain>
        <tissue evidence="3">Whole animal</tissue>
    </source>
</reference>
<feature type="domain" description="B box-type" evidence="2">
    <location>
        <begin position="16"/>
        <end position="57"/>
    </location>
</feature>
<organism evidence="3 4">
    <name type="scientific">Dreissena polymorpha</name>
    <name type="common">Zebra mussel</name>
    <name type="synonym">Mytilus polymorpha</name>
    <dbReference type="NCBI Taxonomy" id="45954"/>
    <lineage>
        <taxon>Eukaryota</taxon>
        <taxon>Metazoa</taxon>
        <taxon>Spiralia</taxon>
        <taxon>Lophotrochozoa</taxon>
        <taxon>Mollusca</taxon>
        <taxon>Bivalvia</taxon>
        <taxon>Autobranchia</taxon>
        <taxon>Heteroconchia</taxon>
        <taxon>Euheterodonta</taxon>
        <taxon>Imparidentia</taxon>
        <taxon>Neoheterodontei</taxon>
        <taxon>Myida</taxon>
        <taxon>Dreissenoidea</taxon>
        <taxon>Dreissenidae</taxon>
        <taxon>Dreissena</taxon>
    </lineage>
</organism>
<name>A0A9D4GT50_DREPO</name>
<keyword evidence="1" id="KW-0863">Zinc-finger</keyword>
<reference evidence="3" key="1">
    <citation type="journal article" date="2019" name="bioRxiv">
        <title>The Genome of the Zebra Mussel, Dreissena polymorpha: A Resource for Invasive Species Research.</title>
        <authorList>
            <person name="McCartney M.A."/>
            <person name="Auch B."/>
            <person name="Kono T."/>
            <person name="Mallez S."/>
            <person name="Zhang Y."/>
            <person name="Obille A."/>
            <person name="Becker A."/>
            <person name="Abrahante J.E."/>
            <person name="Garbe J."/>
            <person name="Badalamenti J.P."/>
            <person name="Herman A."/>
            <person name="Mangelson H."/>
            <person name="Liachko I."/>
            <person name="Sullivan S."/>
            <person name="Sone E.D."/>
            <person name="Koren S."/>
            <person name="Silverstein K.A.T."/>
            <person name="Beckman K.B."/>
            <person name="Gohl D.M."/>
        </authorList>
    </citation>
    <scope>NUCLEOTIDE SEQUENCE</scope>
    <source>
        <strain evidence="3">Duluth1</strain>
        <tissue evidence="3">Whole animal</tissue>
    </source>
</reference>
<dbReference type="EMBL" id="JAIWYP010000005">
    <property type="protein sequence ID" value="KAH3822595.1"/>
    <property type="molecule type" value="Genomic_DNA"/>
</dbReference>
<evidence type="ECO:0000313" key="4">
    <source>
        <dbReference type="Proteomes" id="UP000828390"/>
    </source>
</evidence>
<dbReference type="Gene3D" id="3.30.160.60">
    <property type="entry name" value="Classic Zinc Finger"/>
    <property type="match status" value="1"/>
</dbReference>
<keyword evidence="4" id="KW-1185">Reference proteome</keyword>
<dbReference type="InterPro" id="IPR000315">
    <property type="entry name" value="Znf_B-box"/>
</dbReference>
<evidence type="ECO:0000256" key="1">
    <source>
        <dbReference type="PROSITE-ProRule" id="PRU00024"/>
    </source>
</evidence>
<dbReference type="GO" id="GO:0008270">
    <property type="term" value="F:zinc ion binding"/>
    <property type="evidence" value="ECO:0007669"/>
    <property type="project" value="UniProtKB-KW"/>
</dbReference>
<dbReference type="Proteomes" id="UP000828390">
    <property type="component" value="Unassembled WGS sequence"/>
</dbReference>
<feature type="domain" description="B box-type" evidence="2">
    <location>
        <begin position="81"/>
        <end position="110"/>
    </location>
</feature>
<comment type="caution">
    <text evidence="3">The sequence shown here is derived from an EMBL/GenBank/DDBJ whole genome shotgun (WGS) entry which is preliminary data.</text>
</comment>
<sequence>MEAASVSLQKSDLETIAAYLCSTCKNKNTEAEAYCKNCNSCFCGKCVNLHNQLFQDHPSYGPEEMEKWPVAMATQEFLENCEVHKGKKLELFCEDHSALCCNTCVLLSHR</sequence>
<dbReference type="Pfam" id="PF00643">
    <property type="entry name" value="zf-B_box"/>
    <property type="match status" value="1"/>
</dbReference>
<evidence type="ECO:0000313" key="3">
    <source>
        <dbReference type="EMBL" id="KAH3822595.1"/>
    </source>
</evidence>
<proteinExistence type="predicted"/>
<dbReference type="SUPFAM" id="SSF57845">
    <property type="entry name" value="B-box zinc-binding domain"/>
    <property type="match status" value="1"/>
</dbReference>
<accession>A0A9D4GT50</accession>
<keyword evidence="1" id="KW-0479">Metal-binding</keyword>